<sequence length="237" mass="25476">GNHNPVADATRRPHDGGAQGADGRQRAGPDRLPAGTHVRQPQALLGPAGLRRLRAPPADPGRADLPAHRAAVDHPRGPARGGVRARLRGVQAVGPRSQGPRGRHQALPVQQGPDRGPADLRLLHAAVGRDRHRPVRDLPPAALHLEHHPPGRRQRQPLPAGGQRLRRLVGGAGVHAVDGRRGLPPPARHVERPDDPRGQHRRRGPSPAEPAVLPGRRRDHHRLPPAPVQHPPRTGEL</sequence>
<protein>
    <submittedName>
        <fullName evidence="2">Succinate dehydrogenase cytochrome b subunit</fullName>
    </submittedName>
</protein>
<feature type="non-terminal residue" evidence="2">
    <location>
        <position position="1"/>
    </location>
</feature>
<feature type="compositionally biased region" description="Low complexity" evidence="1">
    <location>
        <begin position="81"/>
        <end position="94"/>
    </location>
</feature>
<feature type="region of interest" description="Disordered" evidence="1">
    <location>
        <begin position="1"/>
        <end position="237"/>
    </location>
</feature>
<feature type="compositionally biased region" description="Basic and acidic residues" evidence="1">
    <location>
        <begin position="188"/>
        <end position="198"/>
    </location>
</feature>
<evidence type="ECO:0000313" key="2">
    <source>
        <dbReference type="EMBL" id="CAA9309962.1"/>
    </source>
</evidence>
<reference evidence="2" key="1">
    <citation type="submission" date="2020-02" db="EMBL/GenBank/DDBJ databases">
        <authorList>
            <person name="Meier V. D."/>
        </authorList>
    </citation>
    <scope>NUCLEOTIDE SEQUENCE</scope>
    <source>
        <strain evidence="2">AVDCRST_MAG61</strain>
    </source>
</reference>
<evidence type="ECO:0000256" key="1">
    <source>
        <dbReference type="SAM" id="MobiDB-lite"/>
    </source>
</evidence>
<feature type="non-terminal residue" evidence="2">
    <location>
        <position position="237"/>
    </location>
</feature>
<accession>A0A6J4KPG9</accession>
<organism evidence="2">
    <name type="scientific">uncultured Friedmanniella sp</name>
    <dbReference type="NCBI Taxonomy" id="335381"/>
    <lineage>
        <taxon>Bacteria</taxon>
        <taxon>Bacillati</taxon>
        <taxon>Actinomycetota</taxon>
        <taxon>Actinomycetes</taxon>
        <taxon>Propionibacteriales</taxon>
        <taxon>Nocardioidaceae</taxon>
        <taxon>Friedmanniella</taxon>
        <taxon>environmental samples</taxon>
    </lineage>
</organism>
<gene>
    <name evidence="2" type="ORF">AVDCRST_MAG61-1643</name>
</gene>
<feature type="compositionally biased region" description="Basic and acidic residues" evidence="1">
    <location>
        <begin position="61"/>
        <end position="76"/>
    </location>
</feature>
<proteinExistence type="predicted"/>
<dbReference type="EMBL" id="CADCTT010000223">
    <property type="protein sequence ID" value="CAA9309962.1"/>
    <property type="molecule type" value="Genomic_DNA"/>
</dbReference>
<dbReference type="AlphaFoldDB" id="A0A6J4KPG9"/>
<name>A0A6J4KPG9_9ACTN</name>